<proteinExistence type="predicted"/>
<dbReference type="InterPro" id="IPR022791">
    <property type="entry name" value="L-PG_synthase/AglD"/>
</dbReference>
<keyword evidence="3 6" id="KW-0812">Transmembrane</keyword>
<protein>
    <submittedName>
        <fullName evidence="7">Flippase-like domain-containing protein</fullName>
    </submittedName>
</protein>
<organism evidence="7 8">
    <name type="scientific">Sphingomonas quercus</name>
    <dbReference type="NCBI Taxonomy" id="2842451"/>
    <lineage>
        <taxon>Bacteria</taxon>
        <taxon>Pseudomonadati</taxon>
        <taxon>Pseudomonadota</taxon>
        <taxon>Alphaproteobacteria</taxon>
        <taxon>Sphingomonadales</taxon>
        <taxon>Sphingomonadaceae</taxon>
        <taxon>Sphingomonas</taxon>
    </lineage>
</organism>
<evidence type="ECO:0000313" key="7">
    <source>
        <dbReference type="EMBL" id="MBU3079458.1"/>
    </source>
</evidence>
<feature type="transmembrane region" description="Helical" evidence="6">
    <location>
        <begin position="215"/>
        <end position="238"/>
    </location>
</feature>
<evidence type="ECO:0000256" key="2">
    <source>
        <dbReference type="ARBA" id="ARBA00022475"/>
    </source>
</evidence>
<dbReference type="EMBL" id="JAHKRT010000010">
    <property type="protein sequence ID" value="MBU3079458.1"/>
    <property type="molecule type" value="Genomic_DNA"/>
</dbReference>
<keyword evidence="4 6" id="KW-1133">Transmembrane helix</keyword>
<evidence type="ECO:0000256" key="5">
    <source>
        <dbReference type="ARBA" id="ARBA00023136"/>
    </source>
</evidence>
<evidence type="ECO:0000313" key="8">
    <source>
        <dbReference type="Proteomes" id="UP000776276"/>
    </source>
</evidence>
<evidence type="ECO:0000256" key="1">
    <source>
        <dbReference type="ARBA" id="ARBA00004651"/>
    </source>
</evidence>
<gene>
    <name evidence="7" type="ORF">KOF26_16495</name>
</gene>
<keyword evidence="5 6" id="KW-0472">Membrane</keyword>
<feature type="transmembrane region" description="Helical" evidence="6">
    <location>
        <begin position="40"/>
        <end position="65"/>
    </location>
</feature>
<sequence>MTPSLARAGILLATLCGLAAAVWAFDRTGLGEILAVAKRVGVGGFLLYCLYSLGVFAVLGGAWLASAPDEPVGRIGLFAWARLVREAVADLLPFSQIGGIVVATRLLAADGVAGARVYASLIVDMTTEMAGQLVFTLFGAALLVTIVSGGGAQTLRPMILSGAVAMIALMIAFFVAQRSLLGLATRLAGHVLPQSALAMEGVEAELRRIYGRRRAVLAAFLLNLVGWVGSAAGAWIVLRLMGVELSFRAALSIESLIFMLRSVAFAVPGAIGVQEAAYALIGPLFGLPAESALALSLAKRARDLAIGLPTLAIWQFGEGRALLRGLRPSRK</sequence>
<keyword evidence="2" id="KW-1003">Cell membrane</keyword>
<reference evidence="7 8" key="1">
    <citation type="submission" date="2021-06" db="EMBL/GenBank/DDBJ databases">
        <title>Sphingomonas sp. XMGL2, whole genome shotgun sequencing project.</title>
        <authorList>
            <person name="Zhao G."/>
            <person name="Shen L."/>
        </authorList>
    </citation>
    <scope>NUCLEOTIDE SEQUENCE [LARGE SCALE GENOMIC DNA]</scope>
    <source>
        <strain evidence="7 8">XMGL2</strain>
    </source>
</reference>
<evidence type="ECO:0000256" key="3">
    <source>
        <dbReference type="ARBA" id="ARBA00022692"/>
    </source>
</evidence>
<evidence type="ECO:0000256" key="4">
    <source>
        <dbReference type="ARBA" id="ARBA00022989"/>
    </source>
</evidence>
<comment type="caution">
    <text evidence="7">The sequence shown here is derived from an EMBL/GenBank/DDBJ whole genome shotgun (WGS) entry which is preliminary data.</text>
</comment>
<feature type="transmembrane region" description="Helical" evidence="6">
    <location>
        <begin position="133"/>
        <end position="152"/>
    </location>
</feature>
<evidence type="ECO:0000256" key="6">
    <source>
        <dbReference type="SAM" id="Phobius"/>
    </source>
</evidence>
<dbReference type="Pfam" id="PF03706">
    <property type="entry name" value="LPG_synthase_TM"/>
    <property type="match status" value="1"/>
</dbReference>
<feature type="transmembrane region" description="Helical" evidence="6">
    <location>
        <begin position="158"/>
        <end position="176"/>
    </location>
</feature>
<dbReference type="RefSeq" id="WP_216327704.1">
    <property type="nucleotide sequence ID" value="NZ_JAHKRT010000010.1"/>
</dbReference>
<dbReference type="Proteomes" id="UP000776276">
    <property type="component" value="Unassembled WGS sequence"/>
</dbReference>
<comment type="subcellular location">
    <subcellularLocation>
        <location evidence="1">Cell membrane</location>
        <topology evidence="1">Multi-pass membrane protein</topology>
    </subcellularLocation>
</comment>
<keyword evidence="8" id="KW-1185">Reference proteome</keyword>
<dbReference type="NCBIfam" id="TIGR03476">
    <property type="entry name" value="HpnL"/>
    <property type="match status" value="1"/>
</dbReference>
<accession>A0ABS6BMD1</accession>
<name>A0ABS6BMD1_9SPHN</name>